<dbReference type="GO" id="GO:0008474">
    <property type="term" value="F:palmitoyl-(protein) hydrolase activity"/>
    <property type="evidence" value="ECO:0007669"/>
    <property type="project" value="UniProtKB-EC"/>
</dbReference>
<proteinExistence type="inferred from homology"/>
<evidence type="ECO:0000256" key="7">
    <source>
        <dbReference type="ARBA" id="ARBA00023180"/>
    </source>
</evidence>
<dbReference type="EC" id="3.1.2.22" evidence="2"/>
<feature type="signal peptide" evidence="10">
    <location>
        <begin position="1"/>
        <end position="25"/>
    </location>
</feature>
<keyword evidence="5" id="KW-0378">Hydrolase</keyword>
<dbReference type="GO" id="GO:0006898">
    <property type="term" value="P:receptor-mediated endocytosis"/>
    <property type="evidence" value="ECO:0007669"/>
    <property type="project" value="TreeGrafter"/>
</dbReference>
<dbReference type="PANTHER" id="PTHR11247:SF8">
    <property type="entry name" value="PALMITOYL-PROTEIN THIOESTERASE 1"/>
    <property type="match status" value="1"/>
</dbReference>
<gene>
    <name evidence="11" type="primary">PPT1_3</name>
    <name evidence="11" type="ORF">FJT64_004584</name>
</gene>
<name>A0A6A4VVB5_AMPAM</name>
<dbReference type="Pfam" id="PF02089">
    <property type="entry name" value="Palm_thioest"/>
    <property type="match status" value="1"/>
</dbReference>
<evidence type="ECO:0000313" key="11">
    <source>
        <dbReference type="EMBL" id="KAF0298085.1"/>
    </source>
</evidence>
<sequence length="303" mass="33741">MSRYSPAMTASWALPLSLLLVTAAAQEPTPVILWHGMGDSCCLPTSMGMIKRTVEENIPGVYVRSLMIGPNIIDDTLNGFFMPIDAQVEEACQKIAADDSLQGGYNAMGFSQGGQFLRAVAQRCPSPPMKNLITFGGQHQGVFGLPNCLGTEGVCEIVRELLDYGAYESFVQSHLAQAQYWHDPLKQQQYVEVSQFLADINNERDVKNETYKENLNKLENLVLVMFSNDTMVVPRESSHFGFYALGQDKVVVPLQQTPIYTEDYLGLQQLDTDGKLAMLATEGDHLEFSIDWLVENIINVYLK</sequence>
<evidence type="ECO:0000256" key="3">
    <source>
        <dbReference type="ARBA" id="ARBA00014212"/>
    </source>
</evidence>
<evidence type="ECO:0000256" key="5">
    <source>
        <dbReference type="ARBA" id="ARBA00022801"/>
    </source>
</evidence>
<dbReference type="FunFam" id="3.40.50.1820:FF:000107">
    <property type="entry name" value="Palmitoyl-protein thioesterase 1"/>
    <property type="match status" value="1"/>
</dbReference>
<evidence type="ECO:0000256" key="1">
    <source>
        <dbReference type="ARBA" id="ARBA00010758"/>
    </source>
</evidence>
<keyword evidence="12" id="KW-1185">Reference proteome</keyword>
<comment type="catalytic activity">
    <reaction evidence="9">
        <text>S-hexadecanoyl-L-cysteinyl-[protein] + H2O = L-cysteinyl-[protein] + hexadecanoate + H(+)</text>
        <dbReference type="Rhea" id="RHEA:19233"/>
        <dbReference type="Rhea" id="RHEA-COMP:10131"/>
        <dbReference type="Rhea" id="RHEA-COMP:11032"/>
        <dbReference type="ChEBI" id="CHEBI:7896"/>
        <dbReference type="ChEBI" id="CHEBI:15377"/>
        <dbReference type="ChEBI" id="CHEBI:15378"/>
        <dbReference type="ChEBI" id="CHEBI:29950"/>
        <dbReference type="ChEBI" id="CHEBI:74151"/>
        <dbReference type="EC" id="3.1.2.22"/>
    </reaction>
    <physiologicalReaction direction="left-to-right" evidence="9">
        <dbReference type="Rhea" id="RHEA:19234"/>
    </physiologicalReaction>
</comment>
<evidence type="ECO:0000256" key="2">
    <source>
        <dbReference type="ARBA" id="ARBA00012423"/>
    </source>
</evidence>
<dbReference type="InterPro" id="IPR002472">
    <property type="entry name" value="Palm_thioest"/>
</dbReference>
<keyword evidence="6" id="KW-1015">Disulfide bond</keyword>
<evidence type="ECO:0000256" key="9">
    <source>
        <dbReference type="ARBA" id="ARBA00047409"/>
    </source>
</evidence>
<dbReference type="Gene3D" id="3.40.50.1820">
    <property type="entry name" value="alpha/beta hydrolase"/>
    <property type="match status" value="1"/>
</dbReference>
<dbReference type="SUPFAM" id="SSF53474">
    <property type="entry name" value="alpha/beta-Hydrolases"/>
    <property type="match status" value="1"/>
</dbReference>
<evidence type="ECO:0000313" key="12">
    <source>
        <dbReference type="Proteomes" id="UP000440578"/>
    </source>
</evidence>
<dbReference type="PRINTS" id="PR00414">
    <property type="entry name" value="PPTHIESTRASE"/>
</dbReference>
<evidence type="ECO:0000256" key="6">
    <source>
        <dbReference type="ARBA" id="ARBA00023157"/>
    </source>
</evidence>
<dbReference type="GlyCosmos" id="A0A6A4VVB5">
    <property type="glycosylation" value="2 sites, No reported glycans"/>
</dbReference>
<dbReference type="OrthoDB" id="10263094at2759"/>
<keyword evidence="7" id="KW-0325">Glycoprotein</keyword>
<comment type="caution">
    <text evidence="11">The sequence shown here is derived from an EMBL/GenBank/DDBJ whole genome shotgun (WGS) entry which is preliminary data.</text>
</comment>
<dbReference type="AlphaFoldDB" id="A0A6A4VVB5"/>
<dbReference type="PANTHER" id="PTHR11247">
    <property type="entry name" value="PALMITOYL-PROTEIN THIOESTERASE/DOLICHYLDIPHOSPHATASE 1"/>
    <property type="match status" value="1"/>
</dbReference>
<dbReference type="InterPro" id="IPR029058">
    <property type="entry name" value="AB_hydrolase_fold"/>
</dbReference>
<evidence type="ECO:0000256" key="10">
    <source>
        <dbReference type="SAM" id="SignalP"/>
    </source>
</evidence>
<feature type="chain" id="PRO_5025597797" description="Palmitoyl-protein thioesterase 1" evidence="10">
    <location>
        <begin position="26"/>
        <end position="303"/>
    </location>
</feature>
<evidence type="ECO:0000256" key="8">
    <source>
        <dbReference type="ARBA" id="ARBA00031934"/>
    </source>
</evidence>
<evidence type="ECO:0000256" key="4">
    <source>
        <dbReference type="ARBA" id="ARBA00022729"/>
    </source>
</evidence>
<dbReference type="Proteomes" id="UP000440578">
    <property type="component" value="Unassembled WGS sequence"/>
</dbReference>
<keyword evidence="4 10" id="KW-0732">Signal</keyword>
<protein>
    <recommendedName>
        <fullName evidence="3">Palmitoyl-protein thioesterase 1</fullName>
        <ecNumber evidence="2">3.1.2.22</ecNumber>
    </recommendedName>
    <alternativeName>
        <fullName evidence="8">Palmitoyl-protein hydrolase 1</fullName>
    </alternativeName>
</protein>
<dbReference type="GO" id="GO:0005764">
    <property type="term" value="C:lysosome"/>
    <property type="evidence" value="ECO:0007669"/>
    <property type="project" value="TreeGrafter"/>
</dbReference>
<accession>A0A6A4VVB5</accession>
<reference evidence="11 12" key="1">
    <citation type="submission" date="2019-07" db="EMBL/GenBank/DDBJ databases">
        <title>Draft genome assembly of a fouling barnacle, Amphibalanus amphitrite (Darwin, 1854): The first reference genome for Thecostraca.</title>
        <authorList>
            <person name="Kim W."/>
        </authorList>
    </citation>
    <scope>NUCLEOTIDE SEQUENCE [LARGE SCALE GENOMIC DNA]</scope>
    <source>
        <strain evidence="11">SNU_AA5</strain>
        <tissue evidence="11">Soma without cirri and trophi</tissue>
    </source>
</reference>
<dbReference type="EMBL" id="VIIS01001447">
    <property type="protein sequence ID" value="KAF0298085.1"/>
    <property type="molecule type" value="Genomic_DNA"/>
</dbReference>
<organism evidence="11 12">
    <name type="scientific">Amphibalanus amphitrite</name>
    <name type="common">Striped barnacle</name>
    <name type="synonym">Balanus amphitrite</name>
    <dbReference type="NCBI Taxonomy" id="1232801"/>
    <lineage>
        <taxon>Eukaryota</taxon>
        <taxon>Metazoa</taxon>
        <taxon>Ecdysozoa</taxon>
        <taxon>Arthropoda</taxon>
        <taxon>Crustacea</taxon>
        <taxon>Multicrustacea</taxon>
        <taxon>Cirripedia</taxon>
        <taxon>Thoracica</taxon>
        <taxon>Thoracicalcarea</taxon>
        <taxon>Balanomorpha</taxon>
        <taxon>Balanoidea</taxon>
        <taxon>Balanidae</taxon>
        <taxon>Amphibalaninae</taxon>
        <taxon>Amphibalanus</taxon>
    </lineage>
</organism>
<comment type="similarity">
    <text evidence="1">Belongs to the palmitoyl-protein thioesterase family.</text>
</comment>